<sequence>MQKRFWSSSVSWFRCLVLICAAGVSYGAIAKPDPVATLRAKYTSLEQQLRQNQFKRPLVLESAETPSRLQGDIYAVVDYPFGAVNAGLNNPEHWCDVMLLHLNTKYCHAIERPSGTILRVNIGKKTPQELADAARVEFNYSVLAATPEYVEILLNAKRGPMGTSDYRILLEVVALPNAKAFLHLTYAYAVNFSGRLAMQTYLGTIGSGKVGFTVIGKLADGQPDYIGGVRGLIERNTMRYYLAIDTFLEAANAPPAAQLEKRLQSWFAATERYPRQLHEVDRGAYLEMKRAEYLRQQTVH</sequence>
<evidence type="ECO:0000313" key="3">
    <source>
        <dbReference type="Proteomes" id="UP001595530"/>
    </source>
</evidence>
<dbReference type="Proteomes" id="UP001595530">
    <property type="component" value="Unassembled WGS sequence"/>
</dbReference>
<keyword evidence="3" id="KW-1185">Reference proteome</keyword>
<keyword evidence="1" id="KW-0732">Signal</keyword>
<comment type="caution">
    <text evidence="2">The sequence shown here is derived from an EMBL/GenBank/DDBJ whole genome shotgun (WGS) entry which is preliminary data.</text>
</comment>
<reference evidence="3" key="1">
    <citation type="journal article" date="2019" name="Int. J. Syst. Evol. Microbiol.">
        <title>The Global Catalogue of Microorganisms (GCM) 10K type strain sequencing project: providing services to taxonomists for standard genome sequencing and annotation.</title>
        <authorList>
            <consortium name="The Broad Institute Genomics Platform"/>
            <consortium name="The Broad Institute Genome Sequencing Center for Infectious Disease"/>
            <person name="Wu L."/>
            <person name="Ma J."/>
        </authorList>
    </citation>
    <scope>NUCLEOTIDE SEQUENCE [LARGE SCALE GENOMIC DNA]</scope>
    <source>
        <strain evidence="3">KCTC 42986</strain>
    </source>
</reference>
<protein>
    <submittedName>
        <fullName evidence="2">Uncharacterized protein</fullName>
    </submittedName>
</protein>
<proteinExistence type="predicted"/>
<gene>
    <name evidence="2" type="ORF">ACFOFO_22405</name>
</gene>
<feature type="chain" id="PRO_5045259056" evidence="1">
    <location>
        <begin position="31"/>
        <end position="300"/>
    </location>
</feature>
<organism evidence="2 3">
    <name type="scientific">Undibacterium arcticum</name>
    <dbReference type="NCBI Taxonomy" id="1762892"/>
    <lineage>
        <taxon>Bacteria</taxon>
        <taxon>Pseudomonadati</taxon>
        <taxon>Pseudomonadota</taxon>
        <taxon>Betaproteobacteria</taxon>
        <taxon>Burkholderiales</taxon>
        <taxon>Oxalobacteraceae</taxon>
        <taxon>Undibacterium</taxon>
    </lineage>
</organism>
<dbReference type="RefSeq" id="WP_390332908.1">
    <property type="nucleotide sequence ID" value="NZ_JBHRTP010000085.1"/>
</dbReference>
<evidence type="ECO:0000313" key="2">
    <source>
        <dbReference type="EMBL" id="MFC3110671.1"/>
    </source>
</evidence>
<feature type="signal peptide" evidence="1">
    <location>
        <begin position="1"/>
        <end position="30"/>
    </location>
</feature>
<accession>A0ABV7FAL2</accession>
<evidence type="ECO:0000256" key="1">
    <source>
        <dbReference type="SAM" id="SignalP"/>
    </source>
</evidence>
<name>A0ABV7FAL2_9BURK</name>
<dbReference type="EMBL" id="JBHRTP010000085">
    <property type="protein sequence ID" value="MFC3110671.1"/>
    <property type="molecule type" value="Genomic_DNA"/>
</dbReference>